<evidence type="ECO:0000313" key="2">
    <source>
        <dbReference type="Proteomes" id="UP000032142"/>
    </source>
</evidence>
<dbReference type="AlphaFoldDB" id="A0A0B0PLG4"/>
<dbReference type="Proteomes" id="UP000032142">
    <property type="component" value="Unassembled WGS sequence"/>
</dbReference>
<keyword evidence="2" id="KW-1185">Reference proteome</keyword>
<reference evidence="2" key="1">
    <citation type="submission" date="2014-09" db="EMBL/GenBank/DDBJ databases">
        <authorList>
            <person name="Mudge J."/>
            <person name="Ramaraj T."/>
            <person name="Lindquist I.E."/>
            <person name="Bharti A.K."/>
            <person name="Sundararajan A."/>
            <person name="Cameron C.T."/>
            <person name="Woodward J.E."/>
            <person name="May G.D."/>
            <person name="Brubaker C."/>
            <person name="Broadhvest J."/>
            <person name="Wilkins T.A."/>
        </authorList>
    </citation>
    <scope>NUCLEOTIDE SEQUENCE</scope>
    <source>
        <strain evidence="2">cv. AKA8401</strain>
    </source>
</reference>
<organism evidence="1 2">
    <name type="scientific">Gossypium arboreum</name>
    <name type="common">Tree cotton</name>
    <name type="synonym">Gossypium nanking</name>
    <dbReference type="NCBI Taxonomy" id="29729"/>
    <lineage>
        <taxon>Eukaryota</taxon>
        <taxon>Viridiplantae</taxon>
        <taxon>Streptophyta</taxon>
        <taxon>Embryophyta</taxon>
        <taxon>Tracheophyta</taxon>
        <taxon>Spermatophyta</taxon>
        <taxon>Magnoliopsida</taxon>
        <taxon>eudicotyledons</taxon>
        <taxon>Gunneridae</taxon>
        <taxon>Pentapetalae</taxon>
        <taxon>rosids</taxon>
        <taxon>malvids</taxon>
        <taxon>Malvales</taxon>
        <taxon>Malvaceae</taxon>
        <taxon>Malvoideae</taxon>
        <taxon>Gossypium</taxon>
    </lineage>
</organism>
<gene>
    <name evidence="1" type="ORF">F383_03110</name>
</gene>
<protein>
    <submittedName>
        <fullName evidence="1">Uncharacterized protein</fullName>
    </submittedName>
</protein>
<dbReference type="EMBL" id="KN428172">
    <property type="protein sequence ID" value="KHG24261.1"/>
    <property type="molecule type" value="Genomic_DNA"/>
</dbReference>
<sequence>MTLHIAEAVYPTHQLSVPYLFELKLLLTSKYTNHAYIVHHPFRI</sequence>
<evidence type="ECO:0000313" key="1">
    <source>
        <dbReference type="EMBL" id="KHG24261.1"/>
    </source>
</evidence>
<name>A0A0B0PLG4_GOSAR</name>
<accession>A0A0B0PLG4</accession>
<proteinExistence type="predicted"/>